<evidence type="ECO:0000313" key="3">
    <source>
        <dbReference type="EMBL" id="RGQ04014.1"/>
    </source>
</evidence>
<gene>
    <name evidence="3" type="ORF">DWZ11_08715</name>
</gene>
<dbReference type="PANTHER" id="PTHR45947">
    <property type="entry name" value="SULFOQUINOVOSYL TRANSFERASE SQD2"/>
    <property type="match status" value="1"/>
</dbReference>
<dbReference type="RefSeq" id="WP_117976857.1">
    <property type="nucleotide sequence ID" value="NZ_QRST01000018.1"/>
</dbReference>
<organism evidence="3 4">
    <name type="scientific">Megamonas rupellensis</name>
    <dbReference type="NCBI Taxonomy" id="491921"/>
    <lineage>
        <taxon>Bacteria</taxon>
        <taxon>Bacillati</taxon>
        <taxon>Bacillota</taxon>
        <taxon>Negativicutes</taxon>
        <taxon>Selenomonadales</taxon>
        <taxon>Selenomonadaceae</taxon>
        <taxon>Megamonas</taxon>
    </lineage>
</organism>
<dbReference type="CDD" id="cd03801">
    <property type="entry name" value="GT4_PimA-like"/>
    <property type="match status" value="1"/>
</dbReference>
<dbReference type="Gene3D" id="3.40.50.2000">
    <property type="entry name" value="Glycogen Phosphorylase B"/>
    <property type="match status" value="2"/>
</dbReference>
<dbReference type="AlphaFoldDB" id="A0A411ZMI1"/>
<dbReference type="InterPro" id="IPR001296">
    <property type="entry name" value="Glyco_trans_1"/>
</dbReference>
<sequence length="355" mass="41405">MKILHVGEYVNGGVATYLRTLLSGLQKYDDVENYLLISEYKSQHGWENITKKVFYYKYKRSISNIFSAIKQIHAIIKDVNPDIIHVHSTWAGLFVRLPYLFKKRKAKIVYQSHGWAFLMDTSNYKKNIYALVEKILSIPTDKIINISNYEQNQAIKYGLNKNKMVMIYNGVEDKINKSNLKLNWDENKINLLFVGRLDRQKGLDLFLDVYDKMKLENLHLYVIGTSVLDDRLPKSTKYVTYLGWVDNKDIDVYYQACDAVIMPSRWEGFGLVAIEAMKNSKAVIASNRGALPELIKEDFTGYIFNIDDEISLKNRLLNLDKEKINILGENGRNVYLQKFVDKIFINKMYKIYKVL</sequence>
<evidence type="ECO:0000259" key="2">
    <source>
        <dbReference type="Pfam" id="PF13439"/>
    </source>
</evidence>
<dbReference type="GO" id="GO:0016757">
    <property type="term" value="F:glycosyltransferase activity"/>
    <property type="evidence" value="ECO:0007669"/>
    <property type="project" value="InterPro"/>
</dbReference>
<accession>A0A411ZMI1</accession>
<reference evidence="3 4" key="1">
    <citation type="submission" date="2018-08" db="EMBL/GenBank/DDBJ databases">
        <title>A genome reference for cultivated species of the human gut microbiota.</title>
        <authorList>
            <person name="Zou Y."/>
            <person name="Xue W."/>
            <person name="Luo G."/>
        </authorList>
    </citation>
    <scope>NUCLEOTIDE SEQUENCE [LARGE SCALE GENOMIC DNA]</scope>
    <source>
        <strain evidence="3 4">AF29-2</strain>
    </source>
</reference>
<dbReference type="PANTHER" id="PTHR45947:SF3">
    <property type="entry name" value="SULFOQUINOVOSYL TRANSFERASE SQD2"/>
    <property type="match status" value="1"/>
</dbReference>
<dbReference type="Pfam" id="PF00534">
    <property type="entry name" value="Glycos_transf_1"/>
    <property type="match status" value="1"/>
</dbReference>
<comment type="caution">
    <text evidence="3">The sequence shown here is derived from an EMBL/GenBank/DDBJ whole genome shotgun (WGS) entry which is preliminary data.</text>
</comment>
<dbReference type="SUPFAM" id="SSF53756">
    <property type="entry name" value="UDP-Glycosyltransferase/glycogen phosphorylase"/>
    <property type="match status" value="1"/>
</dbReference>
<feature type="domain" description="Glycosyltransferase subfamily 4-like N-terminal" evidence="2">
    <location>
        <begin position="12"/>
        <end position="172"/>
    </location>
</feature>
<dbReference type="EMBL" id="QRST01000018">
    <property type="protein sequence ID" value="RGQ04014.1"/>
    <property type="molecule type" value="Genomic_DNA"/>
</dbReference>
<feature type="domain" description="Glycosyl transferase family 1" evidence="1">
    <location>
        <begin position="181"/>
        <end position="333"/>
    </location>
</feature>
<dbReference type="InterPro" id="IPR050194">
    <property type="entry name" value="Glycosyltransferase_grp1"/>
</dbReference>
<keyword evidence="3" id="KW-0808">Transferase</keyword>
<protein>
    <submittedName>
        <fullName evidence="3">Glycosyltransferase family 1 protein</fullName>
    </submittedName>
</protein>
<evidence type="ECO:0000313" key="4">
    <source>
        <dbReference type="Proteomes" id="UP000284662"/>
    </source>
</evidence>
<proteinExistence type="predicted"/>
<name>A0A411ZMI1_9FIRM</name>
<evidence type="ECO:0000259" key="1">
    <source>
        <dbReference type="Pfam" id="PF00534"/>
    </source>
</evidence>
<dbReference type="Proteomes" id="UP000284662">
    <property type="component" value="Unassembled WGS sequence"/>
</dbReference>
<dbReference type="InterPro" id="IPR028098">
    <property type="entry name" value="Glyco_trans_4-like_N"/>
</dbReference>
<dbReference type="Pfam" id="PF13439">
    <property type="entry name" value="Glyco_transf_4"/>
    <property type="match status" value="1"/>
</dbReference>